<comment type="caution">
    <text evidence="3">The sequence shown here is derived from an EMBL/GenBank/DDBJ whole genome shotgun (WGS) entry which is preliminary data.</text>
</comment>
<dbReference type="InterPro" id="IPR001128">
    <property type="entry name" value="Cyt_P450"/>
</dbReference>
<dbReference type="InterPro" id="IPR002498">
    <property type="entry name" value="PInositol-4-P-4/5-kinase_core"/>
</dbReference>
<protein>
    <recommendedName>
        <fullName evidence="1">1-phosphatidylinositol-4-phosphate 5-kinase</fullName>
        <ecNumber evidence="1">2.7.1.68</ecNumber>
    </recommendedName>
</protein>
<dbReference type="ExpressionAtlas" id="A0A3L6EWJ6">
    <property type="expression patterns" value="baseline"/>
</dbReference>
<dbReference type="PANTHER" id="PTHR23086">
    <property type="entry name" value="PHOSPHATIDYLINOSITOL-4-PHOSPHATE 5-KINASE"/>
    <property type="match status" value="1"/>
</dbReference>
<proteinExistence type="predicted"/>
<evidence type="ECO:0000313" key="4">
    <source>
        <dbReference type="Proteomes" id="UP000251960"/>
    </source>
</evidence>
<evidence type="ECO:0000259" key="2">
    <source>
        <dbReference type="Pfam" id="PF01504"/>
    </source>
</evidence>
<evidence type="ECO:0000313" key="3">
    <source>
        <dbReference type="EMBL" id="PWZ24401.1"/>
    </source>
</evidence>
<dbReference type="Gene3D" id="3.30.800.10">
    <property type="entry name" value="Phosphatidylinositol Phosphate Kinase II Beta"/>
    <property type="match status" value="1"/>
</dbReference>
<dbReference type="Pfam" id="PF01504">
    <property type="entry name" value="PIP5K"/>
    <property type="match status" value="1"/>
</dbReference>
<feature type="domain" description="PIPK" evidence="2">
    <location>
        <begin position="115"/>
        <end position="175"/>
    </location>
</feature>
<dbReference type="GO" id="GO:0020037">
    <property type="term" value="F:heme binding"/>
    <property type="evidence" value="ECO:0007669"/>
    <property type="project" value="InterPro"/>
</dbReference>
<accession>A0A3L6EWJ6</accession>
<dbReference type="GO" id="GO:0004497">
    <property type="term" value="F:monooxygenase activity"/>
    <property type="evidence" value="ECO:0007669"/>
    <property type="project" value="InterPro"/>
</dbReference>
<dbReference type="Proteomes" id="UP000251960">
    <property type="component" value="Chromosome 5"/>
</dbReference>
<dbReference type="GO" id="GO:0016308">
    <property type="term" value="F:1-phosphatidylinositol-4-phosphate 5-kinase activity"/>
    <property type="evidence" value="ECO:0007669"/>
    <property type="project" value="UniProtKB-EC"/>
</dbReference>
<sequence>MGPRPRVCLFDYESVRQVLFNKFGHFFKDDAHPTILAMLDKGLVLVEGTDWVRHRRVVNPAFAMDKLKMLMTFSNATKYLKRLALSKTLPKLPDLVELYLSDLNLENKGTIAIAKALEQSAPQLEILLKMLPKYYNHVRAYDNTLITKKFGVHRITLKGGRKVRFVVMGNMFCTEL</sequence>
<dbReference type="PANTHER" id="PTHR23086:SF25">
    <property type="entry name" value="PHOSPHATIDYLINOSITOL 4-PHOSPHATE 5-KINASE 8"/>
    <property type="match status" value="1"/>
</dbReference>
<dbReference type="GO" id="GO:0046488">
    <property type="term" value="P:phosphatidylinositol metabolic process"/>
    <property type="evidence" value="ECO:0007669"/>
    <property type="project" value="InterPro"/>
</dbReference>
<reference evidence="3 4" key="1">
    <citation type="journal article" date="2018" name="Nat. Genet.">
        <title>Extensive intraspecific gene order and gene structural variations between Mo17 and other maize genomes.</title>
        <authorList>
            <person name="Sun S."/>
            <person name="Zhou Y."/>
            <person name="Chen J."/>
            <person name="Shi J."/>
            <person name="Zhao H."/>
            <person name="Zhao H."/>
            <person name="Song W."/>
            <person name="Zhang M."/>
            <person name="Cui Y."/>
            <person name="Dong X."/>
            <person name="Liu H."/>
            <person name="Ma X."/>
            <person name="Jiao Y."/>
            <person name="Wang B."/>
            <person name="Wei X."/>
            <person name="Stein J.C."/>
            <person name="Glaubitz J.C."/>
            <person name="Lu F."/>
            <person name="Yu G."/>
            <person name="Liang C."/>
            <person name="Fengler K."/>
            <person name="Li B."/>
            <person name="Rafalski A."/>
            <person name="Schnable P.S."/>
            <person name="Ware D.H."/>
            <person name="Buckler E.S."/>
            <person name="Lai J."/>
        </authorList>
    </citation>
    <scope>NUCLEOTIDE SEQUENCE [LARGE SCALE GENOMIC DNA]</scope>
    <source>
        <strain evidence="4">cv. Missouri 17</strain>
        <tissue evidence="3">Seedling</tissue>
    </source>
</reference>
<dbReference type="Gene3D" id="1.10.630.10">
    <property type="entry name" value="Cytochrome P450"/>
    <property type="match status" value="1"/>
</dbReference>
<keyword evidence="3" id="KW-0808">Transferase</keyword>
<dbReference type="InterPro" id="IPR023610">
    <property type="entry name" value="PInositol-4/5-P-5/4-kinase"/>
</dbReference>
<dbReference type="SUPFAM" id="SSF52047">
    <property type="entry name" value="RNI-like"/>
    <property type="match status" value="1"/>
</dbReference>
<dbReference type="EMBL" id="NCVQ01000006">
    <property type="protein sequence ID" value="PWZ24401.1"/>
    <property type="molecule type" value="Genomic_DNA"/>
</dbReference>
<organism evidence="3 4">
    <name type="scientific">Zea mays</name>
    <name type="common">Maize</name>
    <dbReference type="NCBI Taxonomy" id="4577"/>
    <lineage>
        <taxon>Eukaryota</taxon>
        <taxon>Viridiplantae</taxon>
        <taxon>Streptophyta</taxon>
        <taxon>Embryophyta</taxon>
        <taxon>Tracheophyta</taxon>
        <taxon>Spermatophyta</taxon>
        <taxon>Magnoliopsida</taxon>
        <taxon>Liliopsida</taxon>
        <taxon>Poales</taxon>
        <taxon>Poaceae</taxon>
        <taxon>PACMAD clade</taxon>
        <taxon>Panicoideae</taxon>
        <taxon>Andropogonodae</taxon>
        <taxon>Andropogoneae</taxon>
        <taxon>Tripsacinae</taxon>
        <taxon>Zea</taxon>
    </lineage>
</organism>
<dbReference type="Pfam" id="PF00067">
    <property type="entry name" value="p450"/>
    <property type="match status" value="1"/>
</dbReference>
<dbReference type="InterPro" id="IPR027484">
    <property type="entry name" value="PInositol-4-P-5-kinase_N"/>
</dbReference>
<dbReference type="GO" id="GO:0016705">
    <property type="term" value="F:oxidoreductase activity, acting on paired donors, with incorporation or reduction of molecular oxygen"/>
    <property type="evidence" value="ECO:0007669"/>
    <property type="project" value="InterPro"/>
</dbReference>
<dbReference type="EC" id="2.7.1.68" evidence="1"/>
<evidence type="ECO:0000256" key="1">
    <source>
        <dbReference type="ARBA" id="ARBA00012172"/>
    </source>
</evidence>
<gene>
    <name evidence="3" type="primary">PIPK1_0</name>
    <name evidence="3" type="ORF">Zm00014a_029802</name>
</gene>
<dbReference type="InterPro" id="IPR036396">
    <property type="entry name" value="Cyt_P450_sf"/>
</dbReference>
<dbReference type="AlphaFoldDB" id="A0A3L6EWJ6"/>
<keyword evidence="3" id="KW-0418">Kinase</keyword>
<dbReference type="GO" id="GO:0005506">
    <property type="term" value="F:iron ion binding"/>
    <property type="evidence" value="ECO:0007669"/>
    <property type="project" value="InterPro"/>
</dbReference>
<dbReference type="SUPFAM" id="SSF48264">
    <property type="entry name" value="Cytochrome P450"/>
    <property type="match status" value="1"/>
</dbReference>
<name>A0A3L6EWJ6_MAIZE</name>
<dbReference type="SUPFAM" id="SSF56104">
    <property type="entry name" value="SAICAR synthase-like"/>
    <property type="match status" value="1"/>
</dbReference>